<evidence type="ECO:0000256" key="7">
    <source>
        <dbReference type="ARBA" id="ARBA00022723"/>
    </source>
</evidence>
<evidence type="ECO:0000256" key="3">
    <source>
        <dbReference type="ARBA" id="ARBA00001947"/>
    </source>
</evidence>
<keyword evidence="5 10" id="KW-0031">Aminopeptidase</keyword>
<keyword evidence="8" id="KW-0378">Hydrolase</keyword>
<dbReference type="InterPro" id="IPR052170">
    <property type="entry name" value="M29_Exopeptidase"/>
</dbReference>
<evidence type="ECO:0000256" key="5">
    <source>
        <dbReference type="ARBA" id="ARBA00022438"/>
    </source>
</evidence>
<comment type="cofactor">
    <cofactor evidence="3">
        <name>Zn(2+)</name>
        <dbReference type="ChEBI" id="CHEBI:29105"/>
    </cofactor>
</comment>
<proteinExistence type="inferred from homology"/>
<dbReference type="PRINTS" id="PR00919">
    <property type="entry name" value="THERMOPTASE"/>
</dbReference>
<dbReference type="Gene3D" id="3.40.1830.10">
    <property type="entry name" value="Thermophilic metalloprotease (M29)"/>
    <property type="match status" value="1"/>
</dbReference>
<evidence type="ECO:0000313" key="11">
    <source>
        <dbReference type="Proteomes" id="UP000295558"/>
    </source>
</evidence>
<evidence type="ECO:0000256" key="9">
    <source>
        <dbReference type="ARBA" id="ARBA00023049"/>
    </source>
</evidence>
<comment type="cofactor">
    <cofactor evidence="2">
        <name>Mg(2+)</name>
        <dbReference type="ChEBI" id="CHEBI:18420"/>
    </cofactor>
</comment>
<organism evidence="10 11">
    <name type="scientific">Listeria rocourtiae</name>
    <dbReference type="NCBI Taxonomy" id="647910"/>
    <lineage>
        <taxon>Bacteria</taxon>
        <taxon>Bacillati</taxon>
        <taxon>Bacillota</taxon>
        <taxon>Bacilli</taxon>
        <taxon>Bacillales</taxon>
        <taxon>Listeriaceae</taxon>
        <taxon>Listeria</taxon>
    </lineage>
</organism>
<comment type="cofactor">
    <cofactor evidence="1">
        <name>Co(2+)</name>
        <dbReference type="ChEBI" id="CHEBI:48828"/>
    </cofactor>
</comment>
<dbReference type="AlphaFoldDB" id="A0A4R6ZI66"/>
<dbReference type="Pfam" id="PF02073">
    <property type="entry name" value="Peptidase_M29"/>
    <property type="match status" value="1"/>
</dbReference>
<sequence length="410" mass="45121">MTTFNEKLEKYAELIVKVGVNVQPNQKVVINSSIESAPLSRLITKKAYEAGASDVIINWADEKITLLRYQNSPIDIFEQAPIHRAAERIELAHENAVFISVISDNPDLLKGVDGKKIAAGQKAMGQALEEFRQMIQSNTISWTVVGAASEGWAAKVFPDLPQSEQVPALWETIFETTRINTTDPVQTWKNHDETLNNKATYLNEQQYSALHYTAPGTDLTIGLPKNHVWVGAGSVNKQGKEFMANMPTEEVFSCAEKNSVNGYVSSTKPLSYAGNIIDKFKIIFKDGRIIDVEAEQGEDILKDLVATDEGSHYLGEVALVPDPSPISQSGILFYNTLFDENASNHLAIGSAYAFNIKGGEDMSREELEQAGVNSSVTHVDFMIGSDKMNIDGITATGDRVPVFRNGDWAF</sequence>
<dbReference type="PANTHER" id="PTHR34448">
    <property type="entry name" value="AMINOPEPTIDASE"/>
    <property type="match status" value="1"/>
</dbReference>
<keyword evidence="6" id="KW-0645">Protease</keyword>
<gene>
    <name evidence="10" type="ORF">DFP96_11078</name>
</gene>
<dbReference type="InterPro" id="IPR035097">
    <property type="entry name" value="M29_N-terminal"/>
</dbReference>
<evidence type="ECO:0000256" key="1">
    <source>
        <dbReference type="ARBA" id="ARBA00001941"/>
    </source>
</evidence>
<name>A0A4R6ZI66_9LIST</name>
<dbReference type="Proteomes" id="UP000295558">
    <property type="component" value="Unassembled WGS sequence"/>
</dbReference>
<dbReference type="GO" id="GO:0006508">
    <property type="term" value="P:proteolysis"/>
    <property type="evidence" value="ECO:0007669"/>
    <property type="project" value="UniProtKB-KW"/>
</dbReference>
<comment type="caution">
    <text evidence="10">The sequence shown here is derived from an EMBL/GenBank/DDBJ whole genome shotgun (WGS) entry which is preliminary data.</text>
</comment>
<evidence type="ECO:0000256" key="6">
    <source>
        <dbReference type="ARBA" id="ARBA00022670"/>
    </source>
</evidence>
<accession>A0A4R6ZI66</accession>
<dbReference type="RefSeq" id="WP_036072692.1">
    <property type="nucleotide sequence ID" value="NZ_JAASUO010000008.1"/>
</dbReference>
<keyword evidence="9" id="KW-0482">Metalloprotease</keyword>
<dbReference type="GO" id="GO:0046872">
    <property type="term" value="F:metal ion binding"/>
    <property type="evidence" value="ECO:0007669"/>
    <property type="project" value="UniProtKB-KW"/>
</dbReference>
<evidence type="ECO:0000256" key="8">
    <source>
        <dbReference type="ARBA" id="ARBA00022801"/>
    </source>
</evidence>
<dbReference type="GO" id="GO:0008237">
    <property type="term" value="F:metallopeptidase activity"/>
    <property type="evidence" value="ECO:0007669"/>
    <property type="project" value="UniProtKB-KW"/>
</dbReference>
<reference evidence="10 11" key="1">
    <citation type="submission" date="2019-03" db="EMBL/GenBank/DDBJ databases">
        <title>Genomic Encyclopedia of Type Strains, Phase III (KMG-III): the genomes of soil and plant-associated and newly described type strains.</title>
        <authorList>
            <person name="Whitman W."/>
        </authorList>
    </citation>
    <scope>NUCLEOTIDE SEQUENCE [LARGE SCALE GENOMIC DNA]</scope>
    <source>
        <strain evidence="10 11">CECT 7972</strain>
    </source>
</reference>
<keyword evidence="7" id="KW-0479">Metal-binding</keyword>
<evidence type="ECO:0000256" key="4">
    <source>
        <dbReference type="ARBA" id="ARBA00008236"/>
    </source>
</evidence>
<protein>
    <submittedName>
        <fullName evidence="10">Aminopeptidase II</fullName>
    </submittedName>
</protein>
<dbReference type="GO" id="GO:0004177">
    <property type="term" value="F:aminopeptidase activity"/>
    <property type="evidence" value="ECO:0007669"/>
    <property type="project" value="UniProtKB-KW"/>
</dbReference>
<dbReference type="EMBL" id="SNZK01000010">
    <property type="protein sequence ID" value="TDR52001.1"/>
    <property type="molecule type" value="Genomic_DNA"/>
</dbReference>
<dbReference type="InterPro" id="IPR000787">
    <property type="entry name" value="Peptidase_M29"/>
</dbReference>
<comment type="similarity">
    <text evidence="4">Belongs to the peptidase M29 family.</text>
</comment>
<dbReference type="OrthoDB" id="9803993at2"/>
<dbReference type="SUPFAM" id="SSF144052">
    <property type="entry name" value="Thermophilic metalloprotease-like"/>
    <property type="match status" value="1"/>
</dbReference>
<evidence type="ECO:0000313" key="10">
    <source>
        <dbReference type="EMBL" id="TDR52001.1"/>
    </source>
</evidence>
<evidence type="ECO:0000256" key="2">
    <source>
        <dbReference type="ARBA" id="ARBA00001946"/>
    </source>
</evidence>
<dbReference type="STRING" id="1265846.PROCOU_13478"/>
<dbReference type="PANTHER" id="PTHR34448:SF3">
    <property type="entry name" value="AMINOPEPTIDASE AMPS"/>
    <property type="match status" value="1"/>
</dbReference>
<keyword evidence="11" id="KW-1185">Reference proteome</keyword>